<dbReference type="AlphaFoldDB" id="A0A7W8QNS0"/>
<protein>
    <submittedName>
        <fullName evidence="3">Release factor glutamine methyltransferase</fullName>
        <ecNumber evidence="3">2.1.1.297</ecNumber>
    </submittedName>
</protein>
<dbReference type="GO" id="GO:0102559">
    <property type="term" value="F:peptide chain release factor N(5)-glutamine methyltransferase activity"/>
    <property type="evidence" value="ECO:0007669"/>
    <property type="project" value="UniProtKB-EC"/>
</dbReference>
<feature type="domain" description="Methyltransferase small" evidence="2">
    <location>
        <begin position="51"/>
        <end position="140"/>
    </location>
</feature>
<evidence type="ECO:0000256" key="1">
    <source>
        <dbReference type="SAM" id="MobiDB-lite"/>
    </source>
</evidence>
<sequence>MTRSSALSSPSSPSSPRRSAGLPLEHLLGWAEFAGLRVSVGPGVFVPRRRTEFLAERAAALLRPGGVAVDLCCGSGAVGAALLAAVDGAEVHAADIDPVAVEYARRNLDGAAGVHLGDLFAALPGRLRGRIDVVAANAPYVPTGAIGTLPPEAREHEPRTTLDGGADGLDVQRRVAAAAPGWLRPGGALLVETSARQAPMTCDIVARAGLVPQTAGDEELDATVVVGVLPEGPGRIPFHR</sequence>
<dbReference type="Pfam" id="PF05175">
    <property type="entry name" value="MTS"/>
    <property type="match status" value="1"/>
</dbReference>
<dbReference type="PANTHER" id="PTHR18895">
    <property type="entry name" value="HEMK METHYLTRANSFERASE"/>
    <property type="match status" value="1"/>
</dbReference>
<dbReference type="Proteomes" id="UP000572635">
    <property type="component" value="Unassembled WGS sequence"/>
</dbReference>
<evidence type="ECO:0000259" key="2">
    <source>
        <dbReference type="Pfam" id="PF05175"/>
    </source>
</evidence>
<comment type="caution">
    <text evidence="3">The sequence shown here is derived from an EMBL/GenBank/DDBJ whole genome shotgun (WGS) entry which is preliminary data.</text>
</comment>
<accession>A0A7W8QNS0</accession>
<dbReference type="PANTHER" id="PTHR18895:SF74">
    <property type="entry name" value="MTRF1L RELEASE FACTOR GLUTAMINE METHYLTRANSFERASE"/>
    <property type="match status" value="1"/>
</dbReference>
<dbReference type="GO" id="GO:0032259">
    <property type="term" value="P:methylation"/>
    <property type="evidence" value="ECO:0007669"/>
    <property type="project" value="UniProtKB-KW"/>
</dbReference>
<dbReference type="SUPFAM" id="SSF53335">
    <property type="entry name" value="S-adenosyl-L-methionine-dependent methyltransferases"/>
    <property type="match status" value="1"/>
</dbReference>
<organism evidence="3 4">
    <name type="scientific">Nocardiopsis composta</name>
    <dbReference type="NCBI Taxonomy" id="157465"/>
    <lineage>
        <taxon>Bacteria</taxon>
        <taxon>Bacillati</taxon>
        <taxon>Actinomycetota</taxon>
        <taxon>Actinomycetes</taxon>
        <taxon>Streptosporangiales</taxon>
        <taxon>Nocardiopsidaceae</taxon>
        <taxon>Nocardiopsis</taxon>
    </lineage>
</organism>
<dbReference type="NCBIfam" id="TIGR03704">
    <property type="entry name" value="PrmC_rel_meth"/>
    <property type="match status" value="1"/>
</dbReference>
<dbReference type="InterPro" id="IPR050320">
    <property type="entry name" value="N5-glutamine_MTase"/>
</dbReference>
<dbReference type="InterPro" id="IPR029063">
    <property type="entry name" value="SAM-dependent_MTases_sf"/>
</dbReference>
<evidence type="ECO:0000313" key="3">
    <source>
        <dbReference type="EMBL" id="MBB5433843.1"/>
    </source>
</evidence>
<evidence type="ECO:0000313" key="4">
    <source>
        <dbReference type="Proteomes" id="UP000572635"/>
    </source>
</evidence>
<keyword evidence="4" id="KW-1185">Reference proteome</keyword>
<gene>
    <name evidence="3" type="ORF">HDA36_003927</name>
</gene>
<dbReference type="EMBL" id="JACHDB010000001">
    <property type="protein sequence ID" value="MBB5433843.1"/>
    <property type="molecule type" value="Genomic_DNA"/>
</dbReference>
<dbReference type="InterPro" id="IPR007848">
    <property type="entry name" value="Small_mtfrase_dom"/>
</dbReference>
<dbReference type="Gene3D" id="3.40.50.150">
    <property type="entry name" value="Vaccinia Virus protein VP39"/>
    <property type="match status" value="1"/>
</dbReference>
<dbReference type="InterPro" id="IPR022446">
    <property type="entry name" value="MeTrfrase_put"/>
</dbReference>
<dbReference type="RefSeq" id="WP_184393953.1">
    <property type="nucleotide sequence ID" value="NZ_BAAAJD010000065.1"/>
</dbReference>
<feature type="region of interest" description="Disordered" evidence="1">
    <location>
        <begin position="146"/>
        <end position="167"/>
    </location>
</feature>
<keyword evidence="3" id="KW-0808">Transferase</keyword>
<reference evidence="3 4" key="1">
    <citation type="submission" date="2020-08" db="EMBL/GenBank/DDBJ databases">
        <title>Sequencing the genomes of 1000 actinobacteria strains.</title>
        <authorList>
            <person name="Klenk H.-P."/>
        </authorList>
    </citation>
    <scope>NUCLEOTIDE SEQUENCE [LARGE SCALE GENOMIC DNA]</scope>
    <source>
        <strain evidence="3 4">DSM 44551</strain>
    </source>
</reference>
<keyword evidence="3" id="KW-0489">Methyltransferase</keyword>
<name>A0A7W8QNS0_9ACTN</name>
<dbReference type="EC" id="2.1.1.297" evidence="3"/>
<feature type="region of interest" description="Disordered" evidence="1">
    <location>
        <begin position="1"/>
        <end position="20"/>
    </location>
</feature>
<proteinExistence type="predicted"/>